<accession>A0AAD4D6Z2</accession>
<evidence type="ECO:0000313" key="3">
    <source>
        <dbReference type="Proteomes" id="UP001194580"/>
    </source>
</evidence>
<dbReference type="AlphaFoldDB" id="A0AAD4D6Z2"/>
<protein>
    <submittedName>
        <fullName evidence="2">Uncharacterized protein</fullName>
    </submittedName>
</protein>
<keyword evidence="3" id="KW-1185">Reference proteome</keyword>
<reference evidence="2" key="1">
    <citation type="journal article" date="2020" name="Fungal Divers.">
        <title>Resolving the Mortierellaceae phylogeny through synthesis of multi-gene phylogenetics and phylogenomics.</title>
        <authorList>
            <person name="Vandepol N."/>
            <person name="Liber J."/>
            <person name="Desiro A."/>
            <person name="Na H."/>
            <person name="Kennedy M."/>
            <person name="Barry K."/>
            <person name="Grigoriev I.V."/>
            <person name="Miller A.N."/>
            <person name="O'Donnell K."/>
            <person name="Stajich J.E."/>
            <person name="Bonito G."/>
        </authorList>
    </citation>
    <scope>NUCLEOTIDE SEQUENCE</scope>
    <source>
        <strain evidence="2">NRRL 28262</strain>
    </source>
</reference>
<evidence type="ECO:0000313" key="2">
    <source>
        <dbReference type="EMBL" id="KAG0270143.1"/>
    </source>
</evidence>
<gene>
    <name evidence="2" type="ORF">BGZ95_001787</name>
</gene>
<name>A0AAD4D6Z2_9FUNG</name>
<feature type="compositionally biased region" description="Low complexity" evidence="1">
    <location>
        <begin position="175"/>
        <end position="188"/>
    </location>
</feature>
<dbReference type="Proteomes" id="UP001194580">
    <property type="component" value="Unassembled WGS sequence"/>
</dbReference>
<feature type="region of interest" description="Disordered" evidence="1">
    <location>
        <begin position="167"/>
        <end position="199"/>
    </location>
</feature>
<dbReference type="EMBL" id="JAAAIL010001368">
    <property type="protein sequence ID" value="KAG0270143.1"/>
    <property type="molecule type" value="Genomic_DNA"/>
</dbReference>
<comment type="caution">
    <text evidence="2">The sequence shown here is derived from an EMBL/GenBank/DDBJ whole genome shotgun (WGS) entry which is preliminary data.</text>
</comment>
<organism evidence="2 3">
    <name type="scientific">Linnemannia exigua</name>
    <dbReference type="NCBI Taxonomy" id="604196"/>
    <lineage>
        <taxon>Eukaryota</taxon>
        <taxon>Fungi</taxon>
        <taxon>Fungi incertae sedis</taxon>
        <taxon>Mucoromycota</taxon>
        <taxon>Mortierellomycotina</taxon>
        <taxon>Mortierellomycetes</taxon>
        <taxon>Mortierellales</taxon>
        <taxon>Mortierellaceae</taxon>
        <taxon>Linnemannia</taxon>
    </lineage>
</organism>
<evidence type="ECO:0000256" key="1">
    <source>
        <dbReference type="SAM" id="MobiDB-lite"/>
    </source>
</evidence>
<feature type="region of interest" description="Disordered" evidence="1">
    <location>
        <begin position="523"/>
        <end position="550"/>
    </location>
</feature>
<feature type="region of interest" description="Disordered" evidence="1">
    <location>
        <begin position="128"/>
        <end position="152"/>
    </location>
</feature>
<sequence length="550" mass="62559">MIFAPSYAGTDEDLPEDIIVLAYFRTTKISEWSLEDFLTSTGLTEVEFMSGLKDIARIKRLPSEVQFFAKRLKDYYGGFFEEEVTEIAKNNARKTVNRELLSGKEHLLLQRKVNDAIERDVGSEQTANLEVSAKRTKRRKTEKDAQTTKNAIQETKVTKDVEVLASPTQANQGESSTLSSTLSSLSNSRAKSDHGRRSSVSGQEYVDVKAFWIYPNEFDIFYYVVKSANVGRAFNNYQVTSLTIVNKSGTMVTVSNLSSFLSMNYIWDLHVILPDMDKDTYLLIQKKHTWPHSVVPEAVVRLCGELDEQLATGQDVEAEVEKGLRSVRLLYEVLALKLPLEYLPFERGLEDTYCHGVIDALLTRQFPARSKYRLDWANKEAGGSKERRVNGYKPDGIISSSSNHRELAFLEVKPPKEQHCKRAFLEDLWKLANYCKDAIDSNLRQGIQIRKAAAVQVFGHRMALYTMVYDHGIYHWSKSCIAYLPCDQTDTGRIPSCLRLLTTLEDFLESIFTNIDPSTPPLFDYDDSDEHPLQDTGRVSKVTPTKRPMF</sequence>
<proteinExistence type="predicted"/>